<gene>
    <name evidence="1" type="ORF">GCM10007971_36420</name>
</gene>
<evidence type="ECO:0000313" key="2">
    <source>
        <dbReference type="Proteomes" id="UP000624041"/>
    </source>
</evidence>
<proteinExistence type="predicted"/>
<accession>A0A917Y4R4</accession>
<dbReference type="EMBL" id="BMOS01000045">
    <property type="protein sequence ID" value="GGN66428.1"/>
    <property type="molecule type" value="Genomic_DNA"/>
</dbReference>
<comment type="caution">
    <text evidence="1">The sequence shown here is derived from an EMBL/GenBank/DDBJ whole genome shotgun (WGS) entry which is preliminary data.</text>
</comment>
<reference evidence="1" key="2">
    <citation type="submission" date="2020-09" db="EMBL/GenBank/DDBJ databases">
        <authorList>
            <person name="Sun Q."/>
            <person name="Ohkuma M."/>
        </authorList>
    </citation>
    <scope>NUCLEOTIDE SEQUENCE</scope>
    <source>
        <strain evidence="1">JCM 17251</strain>
    </source>
</reference>
<protein>
    <submittedName>
        <fullName evidence="1">Uncharacterized protein</fullName>
    </submittedName>
</protein>
<name>A0A917Y4R4_9BACI</name>
<sequence length="53" mass="6482">MTPRWMTERKHINKHNEILTVIEIYAPGENKELVREENKQWTHRRELLLVEGD</sequence>
<reference evidence="1" key="1">
    <citation type="journal article" date="2014" name="Int. J. Syst. Evol. Microbiol.">
        <title>Complete genome sequence of Corynebacterium casei LMG S-19264T (=DSM 44701T), isolated from a smear-ripened cheese.</title>
        <authorList>
            <consortium name="US DOE Joint Genome Institute (JGI-PGF)"/>
            <person name="Walter F."/>
            <person name="Albersmeier A."/>
            <person name="Kalinowski J."/>
            <person name="Ruckert C."/>
        </authorList>
    </citation>
    <scope>NUCLEOTIDE SEQUENCE</scope>
    <source>
        <strain evidence="1">JCM 17251</strain>
    </source>
</reference>
<keyword evidence="2" id="KW-1185">Reference proteome</keyword>
<dbReference type="AlphaFoldDB" id="A0A917Y4R4"/>
<organism evidence="1 2">
    <name type="scientific">Oceanobacillus indicireducens</name>
    <dbReference type="NCBI Taxonomy" id="1004261"/>
    <lineage>
        <taxon>Bacteria</taxon>
        <taxon>Bacillati</taxon>
        <taxon>Bacillota</taxon>
        <taxon>Bacilli</taxon>
        <taxon>Bacillales</taxon>
        <taxon>Bacillaceae</taxon>
        <taxon>Oceanobacillus</taxon>
    </lineage>
</organism>
<dbReference type="Proteomes" id="UP000624041">
    <property type="component" value="Unassembled WGS sequence"/>
</dbReference>
<dbReference type="RefSeq" id="WP_188859446.1">
    <property type="nucleotide sequence ID" value="NZ_BMOS01000045.1"/>
</dbReference>
<evidence type="ECO:0000313" key="1">
    <source>
        <dbReference type="EMBL" id="GGN66428.1"/>
    </source>
</evidence>